<dbReference type="PANTHER" id="PTHR12147:SF56">
    <property type="entry name" value="AMINOPEPTIDASE YDR415C-RELATED"/>
    <property type="match status" value="1"/>
</dbReference>
<dbReference type="EC" id="3.4.-.-" evidence="11"/>
<keyword evidence="9" id="KW-1015">Disulfide bond</keyword>
<evidence type="ECO:0000256" key="6">
    <source>
        <dbReference type="ARBA" id="ARBA00022729"/>
    </source>
</evidence>
<keyword evidence="8 11" id="KW-0862">Zinc</keyword>
<sequence length="370" mass="39820">MKLSTFALALTVSSAVAAPTQQLYTIELAPGETRQVTESEKWALKATGTHFMDITEFADLHETSRKRQVAAVTFPTAMAQKTAITPLLSKLSKANMQTNLVTFTTFTNRYYKSTYGKQSSEWLLKTVQDILKASNAPNASAKAFAHTWTQSSVIATIPGKTANIIAIGAHQDSINLNNPSTGRAPGADDDGSGTVTILEALRVLLTDPKVASGQAQNTLEFHWYSAEEGGLLGSQAIFTDYKNKGKVVKAMLQQDMTGYVKGTLDAGLKESVGVITDYVDAGLSEFIKKVITSYCAIPFVSTKCGYACSDHASASKAGYPSAFVIESAMDYTSDYIHTTGDTLSTVSYDHMLEHAKMTVGFGYELAFASL</sequence>
<comment type="similarity">
    <text evidence="10">Belongs to the peptidase M28 family. M28E subfamily.</text>
</comment>
<dbReference type="GO" id="GO:0006508">
    <property type="term" value="P:proteolysis"/>
    <property type="evidence" value="ECO:0007669"/>
    <property type="project" value="UniProtKB-KW"/>
</dbReference>
<keyword evidence="6 11" id="KW-0732">Signal</keyword>
<feature type="signal peptide" evidence="11">
    <location>
        <begin position="1"/>
        <end position="17"/>
    </location>
</feature>
<dbReference type="OrthoDB" id="2214at2759"/>
<evidence type="ECO:0000259" key="12">
    <source>
        <dbReference type="Pfam" id="PF04389"/>
    </source>
</evidence>
<organism evidence="13 14">
    <name type="scientific">Melanomma pulvis-pyrius CBS 109.77</name>
    <dbReference type="NCBI Taxonomy" id="1314802"/>
    <lineage>
        <taxon>Eukaryota</taxon>
        <taxon>Fungi</taxon>
        <taxon>Dikarya</taxon>
        <taxon>Ascomycota</taxon>
        <taxon>Pezizomycotina</taxon>
        <taxon>Dothideomycetes</taxon>
        <taxon>Pleosporomycetidae</taxon>
        <taxon>Pleosporales</taxon>
        <taxon>Melanommataceae</taxon>
        <taxon>Melanomma</taxon>
    </lineage>
</organism>
<protein>
    <recommendedName>
        <fullName evidence="11">Peptide hydrolase</fullName>
        <ecNumber evidence="11">3.4.-.-</ecNumber>
    </recommendedName>
</protein>
<keyword evidence="14" id="KW-1185">Reference proteome</keyword>
<dbReference type="GO" id="GO:0008235">
    <property type="term" value="F:metalloexopeptidase activity"/>
    <property type="evidence" value="ECO:0007669"/>
    <property type="project" value="InterPro"/>
</dbReference>
<dbReference type="EMBL" id="MU002292">
    <property type="protein sequence ID" value="KAF2787671.1"/>
    <property type="molecule type" value="Genomic_DNA"/>
</dbReference>
<dbReference type="CDD" id="cd03879">
    <property type="entry name" value="M28_AAP"/>
    <property type="match status" value="1"/>
</dbReference>
<evidence type="ECO:0000256" key="3">
    <source>
        <dbReference type="ARBA" id="ARBA00022438"/>
    </source>
</evidence>
<gene>
    <name evidence="13" type="ORF">K505DRAFT_257185</name>
</gene>
<feature type="chain" id="PRO_5025708862" description="Peptide hydrolase" evidence="11">
    <location>
        <begin position="18"/>
        <end position="370"/>
    </location>
</feature>
<dbReference type="AlphaFoldDB" id="A0A6A6WUX6"/>
<evidence type="ECO:0000256" key="8">
    <source>
        <dbReference type="ARBA" id="ARBA00022833"/>
    </source>
</evidence>
<dbReference type="PANTHER" id="PTHR12147">
    <property type="entry name" value="METALLOPEPTIDASE M28 FAMILY MEMBER"/>
    <property type="match status" value="1"/>
</dbReference>
<reference evidence="13" key="1">
    <citation type="journal article" date="2020" name="Stud. Mycol.">
        <title>101 Dothideomycetes genomes: a test case for predicting lifestyles and emergence of pathogens.</title>
        <authorList>
            <person name="Haridas S."/>
            <person name="Albert R."/>
            <person name="Binder M."/>
            <person name="Bloem J."/>
            <person name="Labutti K."/>
            <person name="Salamov A."/>
            <person name="Andreopoulos B."/>
            <person name="Baker S."/>
            <person name="Barry K."/>
            <person name="Bills G."/>
            <person name="Bluhm B."/>
            <person name="Cannon C."/>
            <person name="Castanera R."/>
            <person name="Culley D."/>
            <person name="Daum C."/>
            <person name="Ezra D."/>
            <person name="Gonzalez J."/>
            <person name="Henrissat B."/>
            <person name="Kuo A."/>
            <person name="Liang C."/>
            <person name="Lipzen A."/>
            <person name="Lutzoni F."/>
            <person name="Magnuson J."/>
            <person name="Mondo S."/>
            <person name="Nolan M."/>
            <person name="Ohm R."/>
            <person name="Pangilinan J."/>
            <person name="Park H.-J."/>
            <person name="Ramirez L."/>
            <person name="Alfaro M."/>
            <person name="Sun H."/>
            <person name="Tritt A."/>
            <person name="Yoshinaga Y."/>
            <person name="Zwiers L.-H."/>
            <person name="Turgeon B."/>
            <person name="Goodwin S."/>
            <person name="Spatafora J."/>
            <person name="Crous P."/>
            <person name="Grigoriev I."/>
        </authorList>
    </citation>
    <scope>NUCLEOTIDE SEQUENCE</scope>
    <source>
        <strain evidence="13">CBS 109.77</strain>
    </source>
</reference>
<keyword evidence="3" id="KW-0031">Aminopeptidase</keyword>
<name>A0A6A6WUX6_9PLEO</name>
<evidence type="ECO:0000256" key="2">
    <source>
        <dbReference type="ARBA" id="ARBA00011245"/>
    </source>
</evidence>
<proteinExistence type="inferred from homology"/>
<evidence type="ECO:0000256" key="9">
    <source>
        <dbReference type="ARBA" id="ARBA00023157"/>
    </source>
</evidence>
<dbReference type="Gene3D" id="3.40.630.10">
    <property type="entry name" value="Zn peptidases"/>
    <property type="match status" value="1"/>
</dbReference>
<comment type="cofactor">
    <cofactor evidence="1">
        <name>Zn(2+)</name>
        <dbReference type="ChEBI" id="CHEBI:29105"/>
    </cofactor>
</comment>
<dbReference type="InterPro" id="IPR045175">
    <property type="entry name" value="M28_fam"/>
</dbReference>
<evidence type="ECO:0000313" key="14">
    <source>
        <dbReference type="Proteomes" id="UP000799757"/>
    </source>
</evidence>
<dbReference type="SUPFAM" id="SSF53187">
    <property type="entry name" value="Zn-dependent exopeptidases"/>
    <property type="match status" value="1"/>
</dbReference>
<dbReference type="GO" id="GO:0004177">
    <property type="term" value="F:aminopeptidase activity"/>
    <property type="evidence" value="ECO:0007669"/>
    <property type="project" value="UniProtKB-KW"/>
</dbReference>
<evidence type="ECO:0000256" key="7">
    <source>
        <dbReference type="ARBA" id="ARBA00022801"/>
    </source>
</evidence>
<keyword evidence="4 11" id="KW-0645">Protease</keyword>
<evidence type="ECO:0000256" key="10">
    <source>
        <dbReference type="ARBA" id="ARBA00043962"/>
    </source>
</evidence>
<evidence type="ECO:0000313" key="13">
    <source>
        <dbReference type="EMBL" id="KAF2787671.1"/>
    </source>
</evidence>
<evidence type="ECO:0000256" key="1">
    <source>
        <dbReference type="ARBA" id="ARBA00001947"/>
    </source>
</evidence>
<keyword evidence="5 11" id="KW-0479">Metal-binding</keyword>
<dbReference type="FunFam" id="3.40.630.10:FF:000042">
    <property type="entry name" value="Peptide hydrolase"/>
    <property type="match status" value="1"/>
</dbReference>
<dbReference type="GO" id="GO:0046872">
    <property type="term" value="F:metal ion binding"/>
    <property type="evidence" value="ECO:0007669"/>
    <property type="project" value="UniProtKB-KW"/>
</dbReference>
<comment type="subunit">
    <text evidence="2">Monomer.</text>
</comment>
<accession>A0A6A6WUX6</accession>
<evidence type="ECO:0000256" key="5">
    <source>
        <dbReference type="ARBA" id="ARBA00022723"/>
    </source>
</evidence>
<dbReference type="Proteomes" id="UP000799757">
    <property type="component" value="Unassembled WGS sequence"/>
</dbReference>
<feature type="domain" description="Peptidase M28" evidence="12">
    <location>
        <begin position="153"/>
        <end position="357"/>
    </location>
</feature>
<evidence type="ECO:0000256" key="4">
    <source>
        <dbReference type="ARBA" id="ARBA00022670"/>
    </source>
</evidence>
<dbReference type="InterPro" id="IPR007484">
    <property type="entry name" value="Peptidase_M28"/>
</dbReference>
<keyword evidence="7 11" id="KW-0378">Hydrolase</keyword>
<dbReference type="Pfam" id="PF04389">
    <property type="entry name" value="Peptidase_M28"/>
    <property type="match status" value="1"/>
</dbReference>
<evidence type="ECO:0000256" key="11">
    <source>
        <dbReference type="RuleBase" id="RU361240"/>
    </source>
</evidence>